<dbReference type="InterPro" id="IPR007393">
    <property type="entry name" value="YlxR_dom"/>
</dbReference>
<evidence type="ECO:0000313" key="3">
    <source>
        <dbReference type="EMBL" id="GAA4814195.1"/>
    </source>
</evidence>
<dbReference type="InterPro" id="IPR035931">
    <property type="entry name" value="YlxR-like_sf"/>
</dbReference>
<feature type="region of interest" description="Disordered" evidence="1">
    <location>
        <begin position="60"/>
        <end position="93"/>
    </location>
</feature>
<dbReference type="SUPFAM" id="SSF64376">
    <property type="entry name" value="YlxR-like"/>
    <property type="match status" value="1"/>
</dbReference>
<organism evidence="3 4">
    <name type="scientific">Actinomycetospora chlora</name>
    <dbReference type="NCBI Taxonomy" id="663608"/>
    <lineage>
        <taxon>Bacteria</taxon>
        <taxon>Bacillati</taxon>
        <taxon>Actinomycetota</taxon>
        <taxon>Actinomycetes</taxon>
        <taxon>Pseudonocardiales</taxon>
        <taxon>Pseudonocardiaceae</taxon>
        <taxon>Actinomycetospora</taxon>
    </lineage>
</organism>
<keyword evidence="4" id="KW-1185">Reference proteome</keyword>
<dbReference type="Pfam" id="PF04296">
    <property type="entry name" value="YlxR"/>
    <property type="match status" value="1"/>
</dbReference>
<feature type="region of interest" description="Disordered" evidence="1">
    <location>
        <begin position="1"/>
        <end position="21"/>
    </location>
</feature>
<accession>A0ABP9CMQ2</accession>
<dbReference type="Proteomes" id="UP001500928">
    <property type="component" value="Unassembled WGS sequence"/>
</dbReference>
<feature type="domain" description="YlxR" evidence="2">
    <location>
        <begin position="4"/>
        <end position="46"/>
    </location>
</feature>
<proteinExistence type="predicted"/>
<feature type="compositionally biased region" description="Basic and acidic residues" evidence="1">
    <location>
        <begin position="66"/>
        <end position="93"/>
    </location>
</feature>
<protein>
    <recommendedName>
        <fullName evidence="2">YlxR domain-containing protein</fullName>
    </recommendedName>
</protein>
<comment type="caution">
    <text evidence="3">The sequence shown here is derived from an EMBL/GenBank/DDBJ whole genome shotgun (WGS) entry which is preliminary data.</text>
</comment>
<evidence type="ECO:0000256" key="1">
    <source>
        <dbReference type="SAM" id="MobiDB-lite"/>
    </source>
</evidence>
<evidence type="ECO:0000259" key="2">
    <source>
        <dbReference type="Pfam" id="PF04296"/>
    </source>
</evidence>
<gene>
    <name evidence="3" type="ORF">GCM10023200_59860</name>
</gene>
<dbReference type="EMBL" id="BAABHO010000094">
    <property type="protein sequence ID" value="GAA4814195.1"/>
    <property type="molecule type" value="Genomic_DNA"/>
</dbReference>
<reference evidence="4" key="1">
    <citation type="journal article" date="2019" name="Int. J. Syst. Evol. Microbiol.">
        <title>The Global Catalogue of Microorganisms (GCM) 10K type strain sequencing project: providing services to taxonomists for standard genome sequencing and annotation.</title>
        <authorList>
            <consortium name="The Broad Institute Genomics Platform"/>
            <consortium name="The Broad Institute Genome Sequencing Center for Infectious Disease"/>
            <person name="Wu L."/>
            <person name="Ma J."/>
        </authorList>
    </citation>
    <scope>NUCLEOTIDE SEQUENCE [LARGE SCALE GENOMIC DNA]</scope>
    <source>
        <strain evidence="4">JCM 17979</strain>
    </source>
</reference>
<sequence length="93" mass="10388">MVATDGVVDPDPRHRLPGRGAWLHPDPDCLHRAERRSAFPRALRVPGPLDTGALRALLAPESVTIEPHDRRDDRRVGTRKQVDPHEPAVKPSR</sequence>
<evidence type="ECO:0000313" key="4">
    <source>
        <dbReference type="Proteomes" id="UP001500928"/>
    </source>
</evidence>
<name>A0ABP9CMQ2_9PSEU</name>
<dbReference type="Gene3D" id="3.30.1230.10">
    <property type="entry name" value="YlxR-like"/>
    <property type="match status" value="1"/>
</dbReference>